<evidence type="ECO:0000313" key="2">
    <source>
        <dbReference type="Proteomes" id="UP001195483"/>
    </source>
</evidence>
<name>A0AAE0SB99_9BIVA</name>
<comment type="caution">
    <text evidence="1">The sequence shown here is derived from an EMBL/GenBank/DDBJ whole genome shotgun (WGS) entry which is preliminary data.</text>
</comment>
<feature type="non-terminal residue" evidence="1">
    <location>
        <position position="77"/>
    </location>
</feature>
<gene>
    <name evidence="1" type="ORF">CHS0354_003014</name>
</gene>
<reference evidence="1" key="1">
    <citation type="journal article" date="2021" name="Genome Biol. Evol.">
        <title>A High-Quality Reference Genome for a Parasitic Bivalve with Doubly Uniparental Inheritance (Bivalvia: Unionida).</title>
        <authorList>
            <person name="Smith C.H."/>
        </authorList>
    </citation>
    <scope>NUCLEOTIDE SEQUENCE</scope>
    <source>
        <strain evidence="1">CHS0354</strain>
    </source>
</reference>
<accession>A0AAE0SB99</accession>
<reference evidence="1" key="3">
    <citation type="submission" date="2023-05" db="EMBL/GenBank/DDBJ databases">
        <authorList>
            <person name="Smith C.H."/>
        </authorList>
    </citation>
    <scope>NUCLEOTIDE SEQUENCE</scope>
    <source>
        <strain evidence="1">CHS0354</strain>
        <tissue evidence="1">Mantle</tissue>
    </source>
</reference>
<keyword evidence="2" id="KW-1185">Reference proteome</keyword>
<sequence>MTSRQNPINRRAYSPYHLSETIACGYGIISFQAWIDEVTTILSKETQINTKFLSPNFNVYFKRAAQNISEWLKPNLE</sequence>
<dbReference type="EMBL" id="JAEAOA010000241">
    <property type="protein sequence ID" value="KAK3588776.1"/>
    <property type="molecule type" value="Genomic_DNA"/>
</dbReference>
<protein>
    <submittedName>
        <fullName evidence="1">Uncharacterized protein</fullName>
    </submittedName>
</protein>
<proteinExistence type="predicted"/>
<evidence type="ECO:0000313" key="1">
    <source>
        <dbReference type="EMBL" id="KAK3588776.1"/>
    </source>
</evidence>
<dbReference type="AlphaFoldDB" id="A0AAE0SB99"/>
<dbReference type="Proteomes" id="UP001195483">
    <property type="component" value="Unassembled WGS sequence"/>
</dbReference>
<organism evidence="1 2">
    <name type="scientific">Potamilus streckersoni</name>
    <dbReference type="NCBI Taxonomy" id="2493646"/>
    <lineage>
        <taxon>Eukaryota</taxon>
        <taxon>Metazoa</taxon>
        <taxon>Spiralia</taxon>
        <taxon>Lophotrochozoa</taxon>
        <taxon>Mollusca</taxon>
        <taxon>Bivalvia</taxon>
        <taxon>Autobranchia</taxon>
        <taxon>Heteroconchia</taxon>
        <taxon>Palaeoheterodonta</taxon>
        <taxon>Unionida</taxon>
        <taxon>Unionoidea</taxon>
        <taxon>Unionidae</taxon>
        <taxon>Ambleminae</taxon>
        <taxon>Lampsilini</taxon>
        <taxon>Potamilus</taxon>
    </lineage>
</organism>
<reference evidence="1" key="2">
    <citation type="journal article" date="2021" name="Genome Biol. Evol.">
        <title>Developing a high-quality reference genome for a parasitic bivalve with doubly uniparental inheritance (Bivalvia: Unionida).</title>
        <authorList>
            <person name="Smith C.H."/>
        </authorList>
    </citation>
    <scope>NUCLEOTIDE SEQUENCE</scope>
    <source>
        <strain evidence="1">CHS0354</strain>
        <tissue evidence="1">Mantle</tissue>
    </source>
</reference>